<feature type="compositionally biased region" description="Polar residues" evidence="1">
    <location>
        <begin position="25"/>
        <end position="39"/>
    </location>
</feature>
<feature type="region of interest" description="Disordered" evidence="1">
    <location>
        <begin position="1"/>
        <end position="20"/>
    </location>
</feature>
<protein>
    <submittedName>
        <fullName evidence="2">Uncharacterized protein</fullName>
    </submittedName>
</protein>
<feature type="compositionally biased region" description="Acidic residues" evidence="1">
    <location>
        <begin position="63"/>
        <end position="106"/>
    </location>
</feature>
<dbReference type="OMA" id="MQRMTLM"/>
<dbReference type="SMR" id="G4YMC2"/>
<feature type="region of interest" description="Disordered" evidence="1">
    <location>
        <begin position="25"/>
        <end position="135"/>
    </location>
</feature>
<proteinExistence type="predicted"/>
<evidence type="ECO:0000313" key="2">
    <source>
        <dbReference type="EMBL" id="EGZ28252.1"/>
    </source>
</evidence>
<dbReference type="Proteomes" id="UP000002640">
    <property type="component" value="Unassembled WGS sequence"/>
</dbReference>
<sequence length="147" mass="16106">LRKLDAALQAMEAEDDTGTLQQLKKSLQMELQEQDSLVSSGGPGKADEDNDDADAEPQGNKSEDDDEDDDGYGSSDFEEEEEIASEISEEMESMPELSDKEDESEDGAATSAAEIEPPSTLRNDTRVDSEDALNSYDYIEDVERGGW</sequence>
<keyword evidence="3" id="KW-1185">Reference proteome</keyword>
<dbReference type="InParanoid" id="G4YMC2"/>
<organism evidence="2 3">
    <name type="scientific">Phytophthora sojae (strain P6497)</name>
    <name type="common">Soybean stem and root rot agent</name>
    <name type="synonym">Phytophthora megasperma f. sp. glycines</name>
    <dbReference type="NCBI Taxonomy" id="1094619"/>
    <lineage>
        <taxon>Eukaryota</taxon>
        <taxon>Sar</taxon>
        <taxon>Stramenopiles</taxon>
        <taxon>Oomycota</taxon>
        <taxon>Peronosporomycetes</taxon>
        <taxon>Peronosporales</taxon>
        <taxon>Peronosporaceae</taxon>
        <taxon>Phytophthora</taxon>
    </lineage>
</organism>
<dbReference type="EMBL" id="JH159151">
    <property type="protein sequence ID" value="EGZ28252.1"/>
    <property type="molecule type" value="Genomic_DNA"/>
</dbReference>
<reference evidence="2 3" key="1">
    <citation type="journal article" date="2006" name="Science">
        <title>Phytophthora genome sequences uncover evolutionary origins and mechanisms of pathogenesis.</title>
        <authorList>
            <person name="Tyler B.M."/>
            <person name="Tripathy S."/>
            <person name="Zhang X."/>
            <person name="Dehal P."/>
            <person name="Jiang R.H."/>
            <person name="Aerts A."/>
            <person name="Arredondo F.D."/>
            <person name="Baxter L."/>
            <person name="Bensasson D."/>
            <person name="Beynon J.L."/>
            <person name="Chapman J."/>
            <person name="Damasceno C.M."/>
            <person name="Dorrance A.E."/>
            <person name="Dou D."/>
            <person name="Dickerman A.W."/>
            <person name="Dubchak I.L."/>
            <person name="Garbelotto M."/>
            <person name="Gijzen M."/>
            <person name="Gordon S.G."/>
            <person name="Govers F."/>
            <person name="Grunwald N.J."/>
            <person name="Huang W."/>
            <person name="Ivors K.L."/>
            <person name="Jones R.W."/>
            <person name="Kamoun S."/>
            <person name="Krampis K."/>
            <person name="Lamour K.H."/>
            <person name="Lee M.K."/>
            <person name="McDonald W.H."/>
            <person name="Medina M."/>
            <person name="Meijer H.J."/>
            <person name="Nordberg E.K."/>
            <person name="Maclean D.J."/>
            <person name="Ospina-Giraldo M.D."/>
            <person name="Morris P.F."/>
            <person name="Phuntumart V."/>
            <person name="Putnam N.H."/>
            <person name="Rash S."/>
            <person name="Rose J.K."/>
            <person name="Sakihama Y."/>
            <person name="Salamov A.A."/>
            <person name="Savidor A."/>
            <person name="Scheuring C.F."/>
            <person name="Smith B.M."/>
            <person name="Sobral B.W."/>
            <person name="Terry A."/>
            <person name="Torto-Alalibo T.A."/>
            <person name="Win J."/>
            <person name="Xu Z."/>
            <person name="Zhang H."/>
            <person name="Grigoriev I.V."/>
            <person name="Rokhsar D.S."/>
            <person name="Boore J.L."/>
        </authorList>
    </citation>
    <scope>NUCLEOTIDE SEQUENCE [LARGE SCALE GENOMIC DNA]</scope>
    <source>
        <strain evidence="2 3">P6497</strain>
    </source>
</reference>
<dbReference type="RefSeq" id="XP_009515527.1">
    <property type="nucleotide sequence ID" value="XM_009517232.1"/>
</dbReference>
<evidence type="ECO:0000313" key="3">
    <source>
        <dbReference type="Proteomes" id="UP000002640"/>
    </source>
</evidence>
<dbReference type="GeneID" id="20654554"/>
<gene>
    <name evidence="2" type="ORF">PHYSODRAFT_475040</name>
</gene>
<accession>G4YMC2</accession>
<evidence type="ECO:0000256" key="1">
    <source>
        <dbReference type="SAM" id="MobiDB-lite"/>
    </source>
</evidence>
<dbReference type="AlphaFoldDB" id="G4YMC2"/>
<feature type="non-terminal residue" evidence="2">
    <location>
        <position position="1"/>
    </location>
</feature>
<name>G4YMC2_PHYSP</name>
<dbReference type="KEGG" id="psoj:PHYSODRAFT_475040"/>